<dbReference type="EMBL" id="JAULSW010000003">
    <property type="protein sequence ID" value="KAK3386469.1"/>
    <property type="molecule type" value="Genomic_DNA"/>
</dbReference>
<feature type="region of interest" description="Disordered" evidence="1">
    <location>
        <begin position="15"/>
        <end position="41"/>
    </location>
</feature>
<dbReference type="Proteomes" id="UP001285441">
    <property type="component" value="Unassembled WGS sequence"/>
</dbReference>
<evidence type="ECO:0000256" key="1">
    <source>
        <dbReference type="SAM" id="MobiDB-lite"/>
    </source>
</evidence>
<comment type="caution">
    <text evidence="2">The sequence shown here is derived from an EMBL/GenBank/DDBJ whole genome shotgun (WGS) entry which is preliminary data.</text>
</comment>
<feature type="compositionally biased region" description="Low complexity" evidence="1">
    <location>
        <begin position="170"/>
        <end position="186"/>
    </location>
</feature>
<proteinExistence type="predicted"/>
<reference evidence="2" key="2">
    <citation type="submission" date="2023-06" db="EMBL/GenBank/DDBJ databases">
        <authorList>
            <consortium name="Lawrence Berkeley National Laboratory"/>
            <person name="Haridas S."/>
            <person name="Hensen N."/>
            <person name="Bonometti L."/>
            <person name="Westerberg I."/>
            <person name="Brannstrom I.O."/>
            <person name="Guillou S."/>
            <person name="Cros-Aarteil S."/>
            <person name="Calhoun S."/>
            <person name="Kuo A."/>
            <person name="Mondo S."/>
            <person name="Pangilinan J."/>
            <person name="Riley R."/>
            <person name="LaButti K."/>
            <person name="Andreopoulos B."/>
            <person name="Lipzen A."/>
            <person name="Chen C."/>
            <person name="Yanf M."/>
            <person name="Daum C."/>
            <person name="Ng V."/>
            <person name="Clum A."/>
            <person name="Steindorff A."/>
            <person name="Ohm R."/>
            <person name="Martin F."/>
            <person name="Silar P."/>
            <person name="Natvig D."/>
            <person name="Lalanne C."/>
            <person name="Gautier V."/>
            <person name="Ament-velasquez S.L."/>
            <person name="Kruys A."/>
            <person name="Hutchinson M.I."/>
            <person name="Powell A.J."/>
            <person name="Barry K."/>
            <person name="Miller A.N."/>
            <person name="Grigoriev I.V."/>
            <person name="Debuchy R."/>
            <person name="Gladieux P."/>
            <person name="Thoren M.H."/>
            <person name="Johannesson H."/>
        </authorList>
    </citation>
    <scope>NUCLEOTIDE SEQUENCE</scope>
    <source>
        <strain evidence="2">CBS 232.78</strain>
    </source>
</reference>
<dbReference type="AlphaFoldDB" id="A0AAE0U0V7"/>
<evidence type="ECO:0000313" key="3">
    <source>
        <dbReference type="Proteomes" id="UP001285441"/>
    </source>
</evidence>
<feature type="region of interest" description="Disordered" evidence="1">
    <location>
        <begin position="170"/>
        <end position="200"/>
    </location>
</feature>
<accession>A0AAE0U0V7</accession>
<gene>
    <name evidence="2" type="ORF">B0H63DRAFT_467835</name>
</gene>
<name>A0AAE0U0V7_9PEZI</name>
<keyword evidence="3" id="KW-1185">Reference proteome</keyword>
<sequence length="342" mass="37759">MTLIGSNSKFAVLKNDKKTKNSKTDGSDSSQPALITADPKDAPRNEQVGRLVLVVKLLLDAGFCSGDMQVAIARYLRALTLAELKMLRLHLPDIKDLKDSTEWASHNSALNAIASLGINSSITVPLLEQAVNNAIAKLDQVPDSVDGTDGWFLWLASHLAKNSTSAASKSAFSDTSSTTSTTTTTSGARKKVPTGKSPVNPRNIQPGGYFWLPELENALFLAEMILFSPHHFDNVCSSEDQTLVMHSLGPYRGSVSPAAKKDAAEVERMERLLQRGRPDTFRVRHLYSARYEKAHVWCRGRYFTPCTRRIRTSWLSGANFGRQLLRWESGQKGTVQKVNKRD</sequence>
<organism evidence="2 3">
    <name type="scientific">Podospora didyma</name>
    <dbReference type="NCBI Taxonomy" id="330526"/>
    <lineage>
        <taxon>Eukaryota</taxon>
        <taxon>Fungi</taxon>
        <taxon>Dikarya</taxon>
        <taxon>Ascomycota</taxon>
        <taxon>Pezizomycotina</taxon>
        <taxon>Sordariomycetes</taxon>
        <taxon>Sordariomycetidae</taxon>
        <taxon>Sordariales</taxon>
        <taxon>Podosporaceae</taxon>
        <taxon>Podospora</taxon>
    </lineage>
</organism>
<feature type="compositionally biased region" description="Basic and acidic residues" evidence="1">
    <location>
        <begin position="15"/>
        <end position="26"/>
    </location>
</feature>
<reference evidence="2" key="1">
    <citation type="journal article" date="2023" name="Mol. Phylogenet. Evol.">
        <title>Genome-scale phylogeny and comparative genomics of the fungal order Sordariales.</title>
        <authorList>
            <person name="Hensen N."/>
            <person name="Bonometti L."/>
            <person name="Westerberg I."/>
            <person name="Brannstrom I.O."/>
            <person name="Guillou S."/>
            <person name="Cros-Aarteil S."/>
            <person name="Calhoun S."/>
            <person name="Haridas S."/>
            <person name="Kuo A."/>
            <person name="Mondo S."/>
            <person name="Pangilinan J."/>
            <person name="Riley R."/>
            <person name="LaButti K."/>
            <person name="Andreopoulos B."/>
            <person name="Lipzen A."/>
            <person name="Chen C."/>
            <person name="Yan M."/>
            <person name="Daum C."/>
            <person name="Ng V."/>
            <person name="Clum A."/>
            <person name="Steindorff A."/>
            <person name="Ohm R.A."/>
            <person name="Martin F."/>
            <person name="Silar P."/>
            <person name="Natvig D.O."/>
            <person name="Lalanne C."/>
            <person name="Gautier V."/>
            <person name="Ament-Velasquez S.L."/>
            <person name="Kruys A."/>
            <person name="Hutchinson M.I."/>
            <person name="Powell A.J."/>
            <person name="Barry K."/>
            <person name="Miller A.N."/>
            <person name="Grigoriev I.V."/>
            <person name="Debuchy R."/>
            <person name="Gladieux P."/>
            <person name="Hiltunen Thoren M."/>
            <person name="Johannesson H."/>
        </authorList>
    </citation>
    <scope>NUCLEOTIDE SEQUENCE</scope>
    <source>
        <strain evidence="2">CBS 232.78</strain>
    </source>
</reference>
<protein>
    <submittedName>
        <fullName evidence="2">Uncharacterized protein</fullName>
    </submittedName>
</protein>
<evidence type="ECO:0000313" key="2">
    <source>
        <dbReference type="EMBL" id="KAK3386469.1"/>
    </source>
</evidence>